<organism evidence="3 4">
    <name type="scientific">Thermogutta terrifontis</name>
    <dbReference type="NCBI Taxonomy" id="1331910"/>
    <lineage>
        <taxon>Bacteria</taxon>
        <taxon>Pseudomonadati</taxon>
        <taxon>Planctomycetota</taxon>
        <taxon>Planctomycetia</taxon>
        <taxon>Pirellulales</taxon>
        <taxon>Thermoguttaceae</taxon>
        <taxon>Thermogutta</taxon>
    </lineage>
</organism>
<dbReference type="InterPro" id="IPR050738">
    <property type="entry name" value="Sulfatase"/>
</dbReference>
<dbReference type="PANTHER" id="PTHR42693">
    <property type="entry name" value="ARYLSULFATASE FAMILY MEMBER"/>
    <property type="match status" value="1"/>
</dbReference>
<evidence type="ECO:0000256" key="1">
    <source>
        <dbReference type="ARBA" id="ARBA00008779"/>
    </source>
</evidence>
<comment type="similarity">
    <text evidence="1">Belongs to the sulfatase family.</text>
</comment>
<name>A0A286RHV1_9BACT</name>
<dbReference type="Proteomes" id="UP000215086">
    <property type="component" value="Chromosome"/>
</dbReference>
<dbReference type="PANTHER" id="PTHR42693:SF33">
    <property type="entry name" value="ARYLSULFATASE"/>
    <property type="match status" value="1"/>
</dbReference>
<dbReference type="InterPro" id="IPR000917">
    <property type="entry name" value="Sulfatase_N"/>
</dbReference>
<gene>
    <name evidence="3" type="ORF">THTE_2931</name>
</gene>
<dbReference type="EMBL" id="CP018477">
    <property type="protein sequence ID" value="ASV75533.1"/>
    <property type="molecule type" value="Genomic_DNA"/>
</dbReference>
<evidence type="ECO:0000313" key="3">
    <source>
        <dbReference type="EMBL" id="ASV75533.1"/>
    </source>
</evidence>
<dbReference type="InterPro" id="IPR017850">
    <property type="entry name" value="Alkaline_phosphatase_core_sf"/>
</dbReference>
<dbReference type="GO" id="GO:0047753">
    <property type="term" value="F:choline-sulfatase activity"/>
    <property type="evidence" value="ECO:0007669"/>
    <property type="project" value="UniProtKB-EC"/>
</dbReference>
<dbReference type="EC" id="3.1.6.6" evidence="3"/>
<dbReference type="OrthoDB" id="265007at2"/>
<dbReference type="KEGG" id="ttf:THTE_2931"/>
<dbReference type="AlphaFoldDB" id="A0A286RHV1"/>
<dbReference type="Gene3D" id="3.40.720.10">
    <property type="entry name" value="Alkaline Phosphatase, subunit A"/>
    <property type="match status" value="1"/>
</dbReference>
<dbReference type="RefSeq" id="WP_095415565.1">
    <property type="nucleotide sequence ID" value="NZ_CP018477.1"/>
</dbReference>
<evidence type="ECO:0000259" key="2">
    <source>
        <dbReference type="Pfam" id="PF00884"/>
    </source>
</evidence>
<dbReference type="Pfam" id="PF00884">
    <property type="entry name" value="Sulfatase"/>
    <property type="match status" value="1"/>
</dbReference>
<accession>A0A286RHV1</accession>
<dbReference type="GO" id="GO:0004065">
    <property type="term" value="F:arylsulfatase activity"/>
    <property type="evidence" value="ECO:0007669"/>
    <property type="project" value="TreeGrafter"/>
</dbReference>
<reference evidence="3 4" key="1">
    <citation type="journal article" name="Front. Microbiol.">
        <title>Sugar Metabolism of the First Thermophilic Planctomycete Thermogutta terrifontis: Comparative Genomic and Transcriptomic Approaches.</title>
        <authorList>
            <person name="Elcheninov A.G."/>
            <person name="Menzel P."/>
            <person name="Gudbergsdottir S.R."/>
            <person name="Slesarev A.I."/>
            <person name="Kadnikov V.V."/>
            <person name="Krogh A."/>
            <person name="Bonch-Osmolovskaya E.A."/>
            <person name="Peng X."/>
            <person name="Kublanov I.V."/>
        </authorList>
    </citation>
    <scope>NUCLEOTIDE SEQUENCE [LARGE SCALE GENOMIC DNA]</scope>
    <source>
        <strain evidence="3 4">R1</strain>
    </source>
</reference>
<proteinExistence type="inferred from homology"/>
<keyword evidence="4" id="KW-1185">Reference proteome</keyword>
<dbReference type="SUPFAM" id="SSF53649">
    <property type="entry name" value="Alkaline phosphatase-like"/>
    <property type="match status" value="1"/>
</dbReference>
<evidence type="ECO:0000313" key="4">
    <source>
        <dbReference type="Proteomes" id="UP000215086"/>
    </source>
</evidence>
<sequence>MKIIVIEADGLRAEFLGPYGNDWVETPSLNRIAADGFVFDHCLIGSPHRAVQTAALWTGLHPTQIALHRSAVGNSVSLGDRVSSQETSGDGTLQEDPAQRSIVSLLRKQNWKTVLISPESSVLAHPLAQTFEEHRLVGKLPDDAGDEEHSSFRVVQGEPAVTPVGRPAEDWAETRTAVVFSEVCETLSQIEGTALVWCHLSDLRNHWDAPLTMRMRHHEEGDPEPWSGTNVPRLRFRGEVDPDWLLPFVSAYAAQVEVLDLCLAGLWSTLEELAHREPWMLVITSARGMPLGEHGWLGTWHTPLHAELLHVPFIVAFSDGLGQSERSQALVYPHDLAVTVLNWVGVDTPIGRTGNPVGPEKTWVAIGGEDLLPIIRGEVDQVRDRLFVWDGHRTLAVRTRGWFAQVRLVGQEDAEEIADSSGALGSGEEAVPDEATLQDLTVVSARADLANLVKMRTQEGEDSLSDWEIEELRRRVRLFVKPDDRWEVNEVADRCPQIAGEFLKTTAEFLYSFQSLADVSRQSSYLALSVLPDDLVKGPEA</sequence>
<protein>
    <submittedName>
        <fullName evidence="3">Choline-sulfatase BUT NOT</fullName>
        <ecNumber evidence="3">3.1.6.6</ecNumber>
    </submittedName>
</protein>
<feature type="domain" description="Sulfatase N-terminal" evidence="2">
    <location>
        <begin position="3"/>
        <end position="346"/>
    </location>
</feature>
<keyword evidence="3" id="KW-0378">Hydrolase</keyword>